<evidence type="ECO:0000256" key="1">
    <source>
        <dbReference type="SAM" id="MobiDB-lite"/>
    </source>
</evidence>
<comment type="caution">
    <text evidence="2">The sequence shown here is derived from an EMBL/GenBank/DDBJ whole genome shotgun (WGS) entry which is preliminary data.</text>
</comment>
<feature type="region of interest" description="Disordered" evidence="1">
    <location>
        <begin position="93"/>
        <end position="114"/>
    </location>
</feature>
<keyword evidence="3" id="KW-1185">Reference proteome</keyword>
<dbReference type="EMBL" id="JBBPBN010000075">
    <property type="protein sequence ID" value="KAK8984708.1"/>
    <property type="molecule type" value="Genomic_DNA"/>
</dbReference>
<accession>A0ABR2P8R4</accession>
<protein>
    <submittedName>
        <fullName evidence="2">Uncharacterized protein</fullName>
    </submittedName>
</protein>
<gene>
    <name evidence="2" type="ORF">V6N11_020024</name>
</gene>
<organism evidence="2 3">
    <name type="scientific">Hibiscus sabdariffa</name>
    <name type="common">roselle</name>
    <dbReference type="NCBI Taxonomy" id="183260"/>
    <lineage>
        <taxon>Eukaryota</taxon>
        <taxon>Viridiplantae</taxon>
        <taxon>Streptophyta</taxon>
        <taxon>Embryophyta</taxon>
        <taxon>Tracheophyta</taxon>
        <taxon>Spermatophyta</taxon>
        <taxon>Magnoliopsida</taxon>
        <taxon>eudicotyledons</taxon>
        <taxon>Gunneridae</taxon>
        <taxon>Pentapetalae</taxon>
        <taxon>rosids</taxon>
        <taxon>malvids</taxon>
        <taxon>Malvales</taxon>
        <taxon>Malvaceae</taxon>
        <taxon>Malvoideae</taxon>
        <taxon>Hibiscus</taxon>
    </lineage>
</organism>
<feature type="region of interest" description="Disordered" evidence="1">
    <location>
        <begin position="1"/>
        <end position="43"/>
    </location>
</feature>
<name>A0ABR2P8R4_9ROSI</name>
<evidence type="ECO:0000313" key="3">
    <source>
        <dbReference type="Proteomes" id="UP001396334"/>
    </source>
</evidence>
<feature type="compositionally biased region" description="Polar residues" evidence="1">
    <location>
        <begin position="27"/>
        <end position="43"/>
    </location>
</feature>
<proteinExistence type="predicted"/>
<evidence type="ECO:0000313" key="2">
    <source>
        <dbReference type="EMBL" id="KAK8984708.1"/>
    </source>
</evidence>
<sequence length="153" mass="16260">MAHVKKSDLTGNSDNSDGKIDHIASIGEQQPKTGAKTEVSNPTDTIVEPITECTQSLPEPGVSNLVDARSPAFGVSNPVDKVPITQQVNDIEFPSLQDSSGQKKGVKKAKKSGASTNKFEVLANYVDGRRPRAAAQGVIALLQDLKSKKESSF</sequence>
<reference evidence="2 3" key="1">
    <citation type="journal article" date="2024" name="G3 (Bethesda)">
        <title>Genome assembly of Hibiscus sabdariffa L. provides insights into metabolisms of medicinal natural products.</title>
        <authorList>
            <person name="Kim T."/>
        </authorList>
    </citation>
    <scope>NUCLEOTIDE SEQUENCE [LARGE SCALE GENOMIC DNA]</scope>
    <source>
        <strain evidence="2">TK-2024</strain>
        <tissue evidence="2">Old leaves</tissue>
    </source>
</reference>
<dbReference type="Proteomes" id="UP001396334">
    <property type="component" value="Unassembled WGS sequence"/>
</dbReference>